<feature type="compositionally biased region" description="Low complexity" evidence="1">
    <location>
        <begin position="120"/>
        <end position="131"/>
    </location>
</feature>
<feature type="compositionally biased region" description="Polar residues" evidence="1">
    <location>
        <begin position="1704"/>
        <end position="1717"/>
    </location>
</feature>
<reference evidence="2" key="2">
    <citation type="submission" date="2023-05" db="EMBL/GenBank/DDBJ databases">
        <authorList>
            <consortium name="Lawrence Berkeley National Laboratory"/>
            <person name="Steindorff A."/>
            <person name="Hensen N."/>
            <person name="Bonometti L."/>
            <person name="Westerberg I."/>
            <person name="Brannstrom I.O."/>
            <person name="Guillou S."/>
            <person name="Cros-Aarteil S."/>
            <person name="Calhoun S."/>
            <person name="Haridas S."/>
            <person name="Kuo A."/>
            <person name="Mondo S."/>
            <person name="Pangilinan J."/>
            <person name="Riley R."/>
            <person name="Labutti K."/>
            <person name="Andreopoulos B."/>
            <person name="Lipzen A."/>
            <person name="Chen C."/>
            <person name="Yanf M."/>
            <person name="Daum C."/>
            <person name="Ng V."/>
            <person name="Clum A."/>
            <person name="Ohm R."/>
            <person name="Martin F."/>
            <person name="Silar P."/>
            <person name="Natvig D."/>
            <person name="Lalanne C."/>
            <person name="Gautier V."/>
            <person name="Ament-Velasquez S.L."/>
            <person name="Kruys A."/>
            <person name="Hutchinson M.I."/>
            <person name="Powell A.J."/>
            <person name="Barry K."/>
            <person name="Miller A.N."/>
            <person name="Grigoriev I.V."/>
            <person name="Debuchy R."/>
            <person name="Gladieux P."/>
            <person name="Thoren M.H."/>
            <person name="Johannesson H."/>
        </authorList>
    </citation>
    <scope>NUCLEOTIDE SEQUENCE</scope>
    <source>
        <strain evidence="2">CBS 508.74</strain>
    </source>
</reference>
<feature type="compositionally biased region" description="Basic and acidic residues" evidence="1">
    <location>
        <begin position="1498"/>
        <end position="1511"/>
    </location>
</feature>
<feature type="compositionally biased region" description="Basic and acidic residues" evidence="1">
    <location>
        <begin position="1585"/>
        <end position="1595"/>
    </location>
</feature>
<organism evidence="2 3">
    <name type="scientific">Canariomyces notabilis</name>
    <dbReference type="NCBI Taxonomy" id="2074819"/>
    <lineage>
        <taxon>Eukaryota</taxon>
        <taxon>Fungi</taxon>
        <taxon>Dikarya</taxon>
        <taxon>Ascomycota</taxon>
        <taxon>Pezizomycotina</taxon>
        <taxon>Sordariomycetes</taxon>
        <taxon>Sordariomycetidae</taxon>
        <taxon>Sordariales</taxon>
        <taxon>Chaetomiaceae</taxon>
        <taxon>Canariomyces</taxon>
    </lineage>
</organism>
<feature type="compositionally biased region" description="Polar residues" evidence="1">
    <location>
        <begin position="1661"/>
        <end position="1676"/>
    </location>
</feature>
<feature type="compositionally biased region" description="Basic and acidic residues" evidence="1">
    <location>
        <begin position="712"/>
        <end position="740"/>
    </location>
</feature>
<feature type="compositionally biased region" description="Basic and acidic residues" evidence="1">
    <location>
        <begin position="421"/>
        <end position="437"/>
    </location>
</feature>
<feature type="region of interest" description="Disordered" evidence="1">
    <location>
        <begin position="1261"/>
        <end position="1287"/>
    </location>
</feature>
<feature type="region of interest" description="Disordered" evidence="1">
    <location>
        <begin position="378"/>
        <end position="464"/>
    </location>
</feature>
<reference evidence="2" key="1">
    <citation type="journal article" date="2023" name="Mol. Phylogenet. Evol.">
        <title>Genome-scale phylogeny and comparative genomics of the fungal order Sordariales.</title>
        <authorList>
            <person name="Hensen N."/>
            <person name="Bonometti L."/>
            <person name="Westerberg I."/>
            <person name="Brannstrom I.O."/>
            <person name="Guillou S."/>
            <person name="Cros-Aarteil S."/>
            <person name="Calhoun S."/>
            <person name="Haridas S."/>
            <person name="Kuo A."/>
            <person name="Mondo S."/>
            <person name="Pangilinan J."/>
            <person name="Riley R."/>
            <person name="LaButti K."/>
            <person name="Andreopoulos B."/>
            <person name="Lipzen A."/>
            <person name="Chen C."/>
            <person name="Yan M."/>
            <person name="Daum C."/>
            <person name="Ng V."/>
            <person name="Clum A."/>
            <person name="Steindorff A."/>
            <person name="Ohm R.A."/>
            <person name="Martin F."/>
            <person name="Silar P."/>
            <person name="Natvig D.O."/>
            <person name="Lalanne C."/>
            <person name="Gautier V."/>
            <person name="Ament-Velasquez S.L."/>
            <person name="Kruys A."/>
            <person name="Hutchinson M.I."/>
            <person name="Powell A.J."/>
            <person name="Barry K."/>
            <person name="Miller A.N."/>
            <person name="Grigoriev I.V."/>
            <person name="Debuchy R."/>
            <person name="Gladieux P."/>
            <person name="Hiltunen Thoren M."/>
            <person name="Johannesson H."/>
        </authorList>
    </citation>
    <scope>NUCLEOTIDE SEQUENCE</scope>
    <source>
        <strain evidence="2">CBS 508.74</strain>
    </source>
</reference>
<feature type="compositionally biased region" description="Polar residues" evidence="1">
    <location>
        <begin position="697"/>
        <end position="709"/>
    </location>
</feature>
<feature type="compositionally biased region" description="Basic and acidic residues" evidence="1">
    <location>
        <begin position="254"/>
        <end position="279"/>
    </location>
</feature>
<feature type="compositionally biased region" description="Polar residues" evidence="1">
    <location>
        <begin position="1596"/>
        <end position="1606"/>
    </location>
</feature>
<evidence type="ECO:0000313" key="2">
    <source>
        <dbReference type="EMBL" id="KAK4113589.1"/>
    </source>
</evidence>
<feature type="compositionally biased region" description="Polar residues" evidence="1">
    <location>
        <begin position="1371"/>
        <end position="1392"/>
    </location>
</feature>
<feature type="compositionally biased region" description="Polar residues" evidence="1">
    <location>
        <begin position="741"/>
        <end position="758"/>
    </location>
</feature>
<dbReference type="GeneID" id="89935587"/>
<feature type="compositionally biased region" description="Polar residues" evidence="1">
    <location>
        <begin position="936"/>
        <end position="949"/>
    </location>
</feature>
<feature type="compositionally biased region" description="Basic and acidic residues" evidence="1">
    <location>
        <begin position="398"/>
        <end position="411"/>
    </location>
</feature>
<feature type="region of interest" description="Disordered" evidence="1">
    <location>
        <begin position="1362"/>
        <end position="1398"/>
    </location>
</feature>
<sequence length="1831" mass="198257">MRAAPPLPAPTETNSTLTNAAPSDVRTDVSGPSDEVSSYSLPDDGTPVTIKTGHRASKSQTSLLIEYFEGGKASTSSVSGDQRRPSVRVRLTPSKHRSKSGSDRDRIEITQTKSRKASLSRRSAPTSASARSDPEGLSALSRDGEDASPYASATEESNVSRNPIDIEIDRGTPARRRRPASPLIPAADSNRASYQQPNMSEISAIPTDSFLDGSGPTTSFRLSEVKSPRSRSPSRTGDYLAGAAAGLGAAVAADKLRSKSRDGRDRERVTVSKNRDKDKDRKHKSSKSRTASLSKEERHIERPSSPRRRSSKSHPDSLVSAADSSVVSGLSQSHRSMDQHSVRSGTSKASSINNPKLLETVEDAIRRLILPELNALKREQSRHKSRRDSTTSSTTTASREDYASDRRRSAGTDKNMITPRDSLKSRESRDREARNDFDDSSALSHESVEDEGDLTDTPMRSTDRLRAAAAGAALGAAAVAVHGAMDSPSDDKQRSRRRRRAELRSRASDHMPEDEDSELLAPVPPMPLMSDVNASDVTRASIMSAETDRPHSASEELTPARDLPNESSSPGTPTPTRTPITLQALGTQHANISHGDLKALPRQRTGELDEYVIDDYGNKVPSRTFRRYQEDEEYEEDSGSAPAYAPQSPYDYYSTQDVPPPLKYVPYQPERRGLSPIPSVSGYTEAGSEAPARDSGPTHQTAESISSAGKSPRHDGSMRSRASRESVDDDRSMRSSRLDQENSVSATNSELEQVTSGQAVRAVSLNPDFVHPPGIESNVASLVDGSMLEGSVMTGSSIVAGNQPYNARGSMATLEEEQSRNPATPTKRSVESNRDYAEERPETPASGSQRSNQFVEYELDEYGRKVPQTSYRQSPTVSEAAIASAAVGAAAAALRAQHDKAQQVLDDDSVAFQPAGVQRNKSFKERTKNGHRPGLDTSSAERLSNSNEQPKLGFSSMPDPNDPMPEIGDWHDVDMLTNPSLLDGEGGRDHEEQWNGDVTPRQRPQHHDDNVEYQQLDGAQASPVADVHGNGHDQGMPGAAAAMAAAHDHSYQAGGEYEEWYRSSEDKKRDTLVTNPYEGSSPIANLPGVNDALLGTAGFDNSGFSNLYGVRSPLGHKVDEGYISQGPNKTPDLRDTKGKGVDFEIAPGATGPVMDDPFFSSKHTRHLSGMSQGMGSPLYDAATGMGIDRIESKDIIALMQHLMVRDAQRSARDTEILVTLVRSATEMRNNFEDLKRLLADTEDVIITEVKENTEKTVQRAINGPRPYPGSAARSIQGGSQTGTINGDDITAKKRSIFRRALKGLSAKGANDLGRIEEMLMQLLNEVDILKAQTAPGNIHGSLSTQGEQLYDSAQPEIQYEQDNGYEPEGNAGTSTTSHPSQSGHLSIQSRGTSVKPGYDRKVSAHRISTVHEDNEEDYDHGRRSEDMHLMTPSRDQRGSSAPLATPPGAMPQTQQMSMSNENTPRTEESKKKSGRSSWFRIPRISRWSETTASSGVPESRHSKQSVKDEGSKFPSGASRSGSLDRYPDNYQFSSPQAFQSDKLHTGFSEQDLSHGMHNDNGDAMYGHMQGPGPQAGPNWTTMTPEDPKYKAHRDSLNLQHPQPRQGQTERFKAALESQALGFDSPTSPKSADWAGSATSLNRLAQHHGHSPSNGSDLHYQQYWTSSPPEANMTTTAGGPPPRPPKESLDQQQASSPDMARVASPPQNKRLSKLQKQPPQGHGSPLPHHSVESGYGTMTHGVPTASYISQGDRSSPRLENRNLSVASAAGVSRRPSGPRPMTPTGRSAGKSGLSTASPVSALSEDGDGDGQGGRRKRGTFLTCSKKTTGFAN</sequence>
<protein>
    <submittedName>
        <fullName evidence="2">Uncharacterized protein</fullName>
    </submittedName>
</protein>
<feature type="region of interest" description="Disordered" evidence="1">
    <location>
        <begin position="613"/>
        <end position="759"/>
    </location>
</feature>
<feature type="region of interest" description="Disordered" evidence="1">
    <location>
        <begin position="252"/>
        <end position="356"/>
    </location>
</feature>
<feature type="compositionally biased region" description="Polar residues" evidence="1">
    <location>
        <begin position="190"/>
        <end position="201"/>
    </location>
</feature>
<feature type="compositionally biased region" description="Basic and acidic residues" evidence="1">
    <location>
        <begin position="502"/>
        <end position="511"/>
    </location>
</feature>
<feature type="compositionally biased region" description="Polar residues" evidence="1">
    <location>
        <begin position="1487"/>
        <end position="1496"/>
    </location>
</feature>
<feature type="compositionally biased region" description="Basic and acidic residues" evidence="1">
    <location>
        <begin position="1551"/>
        <end position="1560"/>
    </location>
</feature>
<feature type="compositionally biased region" description="Basic and acidic residues" evidence="1">
    <location>
        <begin position="828"/>
        <end position="842"/>
    </location>
</feature>
<feature type="compositionally biased region" description="Polar residues" evidence="1">
    <location>
        <begin position="1451"/>
        <end position="1463"/>
    </location>
</feature>
<dbReference type="RefSeq" id="XP_064671159.1">
    <property type="nucleotide sequence ID" value="XM_064811462.1"/>
</dbReference>
<feature type="region of interest" description="Disordered" evidence="1">
    <location>
        <begin position="1"/>
        <end position="60"/>
    </location>
</feature>
<feature type="compositionally biased region" description="Polar residues" evidence="1">
    <location>
        <begin position="1530"/>
        <end position="1539"/>
    </location>
</feature>
<feature type="compositionally biased region" description="Polar residues" evidence="1">
    <location>
        <begin position="11"/>
        <end position="21"/>
    </location>
</feature>
<name>A0AAN6YUJ6_9PEZI</name>
<feature type="compositionally biased region" description="Low complexity" evidence="1">
    <location>
        <begin position="316"/>
        <end position="331"/>
    </location>
</feature>
<accession>A0AAN6YUJ6</accession>
<feature type="region of interest" description="Disordered" evidence="1">
    <location>
        <begin position="481"/>
        <end position="579"/>
    </location>
</feature>
<evidence type="ECO:0000256" key="1">
    <source>
        <dbReference type="SAM" id="MobiDB-lite"/>
    </source>
</evidence>
<feature type="compositionally biased region" description="Polar residues" evidence="1">
    <location>
        <begin position="1820"/>
        <end position="1831"/>
    </location>
</feature>
<feature type="region of interest" description="Disordered" evidence="1">
    <location>
        <begin position="1430"/>
        <end position="1831"/>
    </location>
</feature>
<feature type="compositionally biased region" description="Basic and acidic residues" evidence="1">
    <location>
        <begin position="294"/>
        <end position="304"/>
    </location>
</feature>
<dbReference type="EMBL" id="MU853339">
    <property type="protein sequence ID" value="KAK4113589.1"/>
    <property type="molecule type" value="Genomic_DNA"/>
</dbReference>
<dbReference type="Proteomes" id="UP001302812">
    <property type="component" value="Unassembled WGS sequence"/>
</dbReference>
<dbReference type="PANTHER" id="PTHR42105:SF1">
    <property type="entry name" value="TRANSALDOLASE"/>
    <property type="match status" value="1"/>
</dbReference>
<gene>
    <name evidence="2" type="ORF">N656DRAFT_707871</name>
</gene>
<keyword evidence="3" id="KW-1185">Reference proteome</keyword>
<feature type="compositionally biased region" description="Polar residues" evidence="1">
    <location>
        <begin position="342"/>
        <end position="354"/>
    </location>
</feature>
<feature type="compositionally biased region" description="Low complexity" evidence="1">
    <location>
        <begin position="565"/>
        <end position="579"/>
    </location>
</feature>
<proteinExistence type="predicted"/>
<feature type="region of interest" description="Disordered" evidence="1">
    <location>
        <begin position="72"/>
        <end position="239"/>
    </location>
</feature>
<evidence type="ECO:0000313" key="3">
    <source>
        <dbReference type="Proteomes" id="UP001302812"/>
    </source>
</evidence>
<dbReference type="PANTHER" id="PTHR42105">
    <property type="entry name" value="DIM2-ASSOCIATED PROTEIN 1"/>
    <property type="match status" value="1"/>
</dbReference>
<feature type="region of interest" description="Disordered" evidence="1">
    <location>
        <begin position="913"/>
        <end position="1005"/>
    </location>
</feature>
<comment type="caution">
    <text evidence="2">The sequence shown here is derived from an EMBL/GenBank/DDBJ whole genome shotgun (WGS) entry which is preliminary data.</text>
</comment>
<feature type="region of interest" description="Disordered" evidence="1">
    <location>
        <begin position="810"/>
        <end position="852"/>
    </location>
</feature>